<dbReference type="Gene3D" id="1.10.510.10">
    <property type="entry name" value="Transferase(Phosphotransferase) domain 1"/>
    <property type="match status" value="1"/>
</dbReference>
<feature type="region of interest" description="Disordered" evidence="12">
    <location>
        <begin position="920"/>
        <end position="967"/>
    </location>
</feature>
<dbReference type="InterPro" id="IPR051681">
    <property type="entry name" value="Ser/Thr_Kinases-Pseudokinases"/>
</dbReference>
<keyword evidence="2" id="KW-0723">Serine/threonine-protein kinase</keyword>
<dbReference type="SUPFAM" id="SSF56112">
    <property type="entry name" value="Protein kinase-like (PK-like)"/>
    <property type="match status" value="1"/>
</dbReference>
<feature type="compositionally biased region" description="Basic residues" evidence="12">
    <location>
        <begin position="1040"/>
        <end position="1051"/>
    </location>
</feature>
<keyword evidence="17" id="KW-1185">Reference proteome</keyword>
<evidence type="ECO:0000256" key="6">
    <source>
        <dbReference type="ARBA" id="ARBA00022777"/>
    </source>
</evidence>
<feature type="compositionally biased region" description="Polar residues" evidence="12">
    <location>
        <begin position="66"/>
        <end position="82"/>
    </location>
</feature>
<evidence type="ECO:0000256" key="5">
    <source>
        <dbReference type="ARBA" id="ARBA00022741"/>
    </source>
</evidence>
<reference evidence="16" key="1">
    <citation type="journal article" date="2020" name="bioRxiv">
        <title>Comparative genomics of Chlamydomonas.</title>
        <authorList>
            <person name="Craig R.J."/>
            <person name="Hasan A.R."/>
            <person name="Ness R.W."/>
            <person name="Keightley P.D."/>
        </authorList>
    </citation>
    <scope>NUCLEOTIDE SEQUENCE</scope>
    <source>
        <strain evidence="16">CCAP 11/70</strain>
    </source>
</reference>
<feature type="coiled-coil region" evidence="11">
    <location>
        <begin position="465"/>
        <end position="495"/>
    </location>
</feature>
<feature type="region of interest" description="Disordered" evidence="12">
    <location>
        <begin position="511"/>
        <end position="530"/>
    </location>
</feature>
<evidence type="ECO:0000259" key="14">
    <source>
        <dbReference type="PROSITE" id="PS50011"/>
    </source>
</evidence>
<evidence type="ECO:0000256" key="1">
    <source>
        <dbReference type="ARBA" id="ARBA00004370"/>
    </source>
</evidence>
<dbReference type="SMART" id="SM01079">
    <property type="entry name" value="CHASE"/>
    <property type="match status" value="1"/>
</dbReference>
<dbReference type="Gene3D" id="3.30.200.20">
    <property type="entry name" value="Phosphorylase Kinase, domain 1"/>
    <property type="match status" value="1"/>
</dbReference>
<dbReference type="InterPro" id="IPR008271">
    <property type="entry name" value="Ser/Thr_kinase_AS"/>
</dbReference>
<proteinExistence type="predicted"/>
<evidence type="ECO:0000313" key="17">
    <source>
        <dbReference type="Proteomes" id="UP000612055"/>
    </source>
</evidence>
<feature type="region of interest" description="Disordered" evidence="12">
    <location>
        <begin position="551"/>
        <end position="580"/>
    </location>
</feature>
<dbReference type="InterPro" id="IPR006189">
    <property type="entry name" value="CHASE_dom"/>
</dbReference>
<evidence type="ECO:0000256" key="4">
    <source>
        <dbReference type="ARBA" id="ARBA00022692"/>
    </source>
</evidence>
<accession>A0A835XHS4</accession>
<dbReference type="EMBL" id="JAEHOE010000139">
    <property type="protein sequence ID" value="KAG2484907.1"/>
    <property type="molecule type" value="Genomic_DNA"/>
</dbReference>
<dbReference type="Gene3D" id="3.30.450.350">
    <property type="entry name" value="CHASE domain"/>
    <property type="match status" value="1"/>
</dbReference>
<organism evidence="16 17">
    <name type="scientific">Edaphochlamys debaryana</name>
    <dbReference type="NCBI Taxonomy" id="47281"/>
    <lineage>
        <taxon>Eukaryota</taxon>
        <taxon>Viridiplantae</taxon>
        <taxon>Chlorophyta</taxon>
        <taxon>core chlorophytes</taxon>
        <taxon>Chlorophyceae</taxon>
        <taxon>CS clade</taxon>
        <taxon>Chlamydomonadales</taxon>
        <taxon>Chlamydomonadales incertae sedis</taxon>
        <taxon>Edaphochlamys</taxon>
    </lineage>
</organism>
<dbReference type="GO" id="GO:0016020">
    <property type="term" value="C:membrane"/>
    <property type="evidence" value="ECO:0007669"/>
    <property type="project" value="UniProtKB-SubCell"/>
</dbReference>
<feature type="compositionally biased region" description="Gly residues" evidence="12">
    <location>
        <begin position="990"/>
        <end position="1033"/>
    </location>
</feature>
<evidence type="ECO:0000256" key="12">
    <source>
        <dbReference type="SAM" id="MobiDB-lite"/>
    </source>
</evidence>
<feature type="region of interest" description="Disordered" evidence="12">
    <location>
        <begin position="117"/>
        <end position="138"/>
    </location>
</feature>
<dbReference type="PANTHER" id="PTHR44329">
    <property type="entry name" value="SERINE/THREONINE-PROTEIN KINASE TNNI3K-RELATED"/>
    <property type="match status" value="1"/>
</dbReference>
<comment type="subcellular location">
    <subcellularLocation>
        <location evidence="1">Membrane</location>
    </subcellularLocation>
</comment>
<evidence type="ECO:0000256" key="10">
    <source>
        <dbReference type="PROSITE-ProRule" id="PRU10141"/>
    </source>
</evidence>
<dbReference type="InterPro" id="IPR001245">
    <property type="entry name" value="Ser-Thr/Tyr_kinase_cat_dom"/>
</dbReference>
<protein>
    <recommendedName>
        <fullName evidence="18">Protein kinase domain-containing protein</fullName>
    </recommendedName>
</protein>
<dbReference type="AlphaFoldDB" id="A0A835XHS4"/>
<dbReference type="InterPro" id="IPR042240">
    <property type="entry name" value="CHASE_sf"/>
</dbReference>
<dbReference type="SMART" id="SM00220">
    <property type="entry name" value="S_TKc"/>
    <property type="match status" value="1"/>
</dbReference>
<evidence type="ECO:0008006" key="18">
    <source>
        <dbReference type="Google" id="ProtNLM"/>
    </source>
</evidence>
<feature type="transmembrane region" description="Helical" evidence="13">
    <location>
        <begin position="432"/>
        <end position="456"/>
    </location>
</feature>
<evidence type="ECO:0000259" key="15">
    <source>
        <dbReference type="PROSITE" id="PS50839"/>
    </source>
</evidence>
<dbReference type="GO" id="GO:0005524">
    <property type="term" value="F:ATP binding"/>
    <property type="evidence" value="ECO:0007669"/>
    <property type="project" value="UniProtKB-UniRule"/>
</dbReference>
<feature type="compositionally biased region" description="Basic and acidic residues" evidence="12">
    <location>
        <begin position="939"/>
        <end position="950"/>
    </location>
</feature>
<comment type="caution">
    <text evidence="16">The sequence shown here is derived from an EMBL/GenBank/DDBJ whole genome shotgun (WGS) entry which is preliminary data.</text>
</comment>
<keyword evidence="4 13" id="KW-0812">Transmembrane</keyword>
<evidence type="ECO:0000256" key="13">
    <source>
        <dbReference type="SAM" id="Phobius"/>
    </source>
</evidence>
<keyword evidence="7 10" id="KW-0067">ATP-binding</keyword>
<evidence type="ECO:0000256" key="3">
    <source>
        <dbReference type="ARBA" id="ARBA00022679"/>
    </source>
</evidence>
<evidence type="ECO:0000256" key="11">
    <source>
        <dbReference type="SAM" id="Coils"/>
    </source>
</evidence>
<dbReference type="GO" id="GO:0004674">
    <property type="term" value="F:protein serine/threonine kinase activity"/>
    <property type="evidence" value="ECO:0007669"/>
    <property type="project" value="UniProtKB-KW"/>
</dbReference>
<dbReference type="Pfam" id="PF07714">
    <property type="entry name" value="PK_Tyr_Ser-Thr"/>
    <property type="match status" value="2"/>
</dbReference>
<keyword evidence="3" id="KW-0808">Transferase</keyword>
<feature type="binding site" evidence="10">
    <location>
        <position position="616"/>
    </location>
    <ligand>
        <name>ATP</name>
        <dbReference type="ChEBI" id="CHEBI:30616"/>
    </ligand>
</feature>
<feature type="region of interest" description="Disordered" evidence="12">
    <location>
        <begin position="36"/>
        <end position="82"/>
    </location>
</feature>
<evidence type="ECO:0000256" key="7">
    <source>
        <dbReference type="ARBA" id="ARBA00022840"/>
    </source>
</evidence>
<keyword evidence="11" id="KW-0175">Coiled coil</keyword>
<feature type="domain" description="Protein kinase" evidence="14">
    <location>
        <begin position="589"/>
        <end position="919"/>
    </location>
</feature>
<dbReference type="GO" id="GO:0007165">
    <property type="term" value="P:signal transduction"/>
    <property type="evidence" value="ECO:0007669"/>
    <property type="project" value="UniProtKB-ARBA"/>
</dbReference>
<dbReference type="PROSITE" id="PS00108">
    <property type="entry name" value="PROTEIN_KINASE_ST"/>
    <property type="match status" value="1"/>
</dbReference>
<dbReference type="InterPro" id="IPR017441">
    <property type="entry name" value="Protein_kinase_ATP_BS"/>
</dbReference>
<sequence length="1161" mass="119712">MIEGSTGHIAVTVHNGASGNGVAANGVALNGNAGSRVVPSSAPLYPLRSEKDEGTSTGNGGLKGSTGATPQQNGQKTQASSVGVDTEVIKSVVQQNSMATLSDSFALGVLAKKLRHRGKLSDSGGTPKGGAGGHLKHSKTGWARRHAFLLAVRSDKKVLVVPLVVLIVALGLGLWGVLAAAGSERRARAAAAHNRAKDKAQTIVSELRACLLPVKVMQSFVARYPDFPTFNATFPSLADELTFFTAAGSIANMQLAPQGVVLAVHPLAGSEKAIGYNLLTDPRNQAVAYRTIEAHNLTLAGPYMLVQGFMGAPARFPIFVPNSAPNETFGLNFTAPNCSACYDPVTRSKFWGFATVLIQWDRFINGVVRIDELREQGLSYRLTRGEDTDSAVEVVMAGRDRPLKHPEMVEIPVPNNLWRLTVVDARGWEPAWMWPLVAMVVVMSVVLSTLVMLALVGRAQQRLLLTEVLSANEKLEEAARVLLQEKERMEALLKRQYNLIECLGGDPAGAEAEGGDVVGAEPQRSSNPAAKIEKMRKQLLHSLRMSHSGLGKGGSGGAAGAGGGGGGTGGGSGGPGAGGGGGGGISSDLVLREMIGEGTFGKVYRGLWRGTEVAIKTIILPANMSGKEKREKMAVMEAAISSSLAHPNVVATYTYQIKPLRDSSSDHGGGRPSDDLTASAIIVGGHNGNASMASVPPLEDPLLPFKADLDEAAGRGTAGVHSYEVQLVIEFCDKGCLREALDANLFFGQVGLNYPAILDTAADVAKALLHLHLNDVLHGDLKADNVMLKSCGGAGRGITAKVADFGLAIKIDPLSTHVSSTFQGTLTHMAPEVLLHGQVSKAADVYAFGVTLWEMFTGGYPYAGVPGALLGHLTSKEGKRPPWPPGTPGGFRELAEACWHRDAGQRPSFESILATLTALRGEQPGPTPSIQAYTPLSPEQRRAAKEKESGARPINGGAGPGGPASRSGALAVALRAQLEAAARADAARGSGNGGAGAGGGGAGGGAGRGGAGGAGGSGGAGGGTGGGEGGGGAASAPLPRLHRHYHHHRGKGAMPGRAPPPHAPAHASSENGTGSSPSAPGATSRLAMHHPSRPHSGGGGGSGRRSRSRARDDAIIMVGGRNVSLSNAITSKSVVLEPICETRYEGDPDAPTAHDPTTPLL</sequence>
<keyword evidence="6" id="KW-0418">Kinase</keyword>
<name>A0A835XHS4_9CHLO</name>
<dbReference type="PROSITE" id="PS50839">
    <property type="entry name" value="CHASE"/>
    <property type="match status" value="1"/>
</dbReference>
<feature type="region of interest" description="Disordered" evidence="12">
    <location>
        <begin position="987"/>
        <end position="1109"/>
    </location>
</feature>
<dbReference type="PROSITE" id="PS50011">
    <property type="entry name" value="PROTEIN_KINASE_DOM"/>
    <property type="match status" value="1"/>
</dbReference>
<feature type="compositionally biased region" description="Polar residues" evidence="12">
    <location>
        <begin position="1068"/>
        <end position="1078"/>
    </location>
</feature>
<evidence type="ECO:0000313" key="16">
    <source>
        <dbReference type="EMBL" id="KAG2484907.1"/>
    </source>
</evidence>
<dbReference type="InterPro" id="IPR011009">
    <property type="entry name" value="Kinase-like_dom_sf"/>
</dbReference>
<dbReference type="Pfam" id="PF03924">
    <property type="entry name" value="CHASE"/>
    <property type="match status" value="1"/>
</dbReference>
<evidence type="ECO:0000256" key="8">
    <source>
        <dbReference type="ARBA" id="ARBA00022989"/>
    </source>
</evidence>
<dbReference type="PANTHER" id="PTHR44329:SF214">
    <property type="entry name" value="PROTEIN KINASE DOMAIN-CONTAINING PROTEIN"/>
    <property type="match status" value="1"/>
</dbReference>
<dbReference type="PROSITE" id="PS00107">
    <property type="entry name" value="PROTEIN_KINASE_ATP"/>
    <property type="match status" value="1"/>
</dbReference>
<keyword evidence="8 13" id="KW-1133">Transmembrane helix</keyword>
<evidence type="ECO:0000256" key="2">
    <source>
        <dbReference type="ARBA" id="ARBA00022527"/>
    </source>
</evidence>
<gene>
    <name evidence="16" type="ORF">HYH03_016293</name>
</gene>
<keyword evidence="9 13" id="KW-0472">Membrane</keyword>
<keyword evidence="5 10" id="KW-0547">Nucleotide-binding</keyword>
<feature type="transmembrane region" description="Helical" evidence="13">
    <location>
        <begin position="158"/>
        <end position="178"/>
    </location>
</feature>
<dbReference type="Proteomes" id="UP000612055">
    <property type="component" value="Unassembled WGS sequence"/>
</dbReference>
<dbReference type="OrthoDB" id="540454at2759"/>
<dbReference type="InterPro" id="IPR000719">
    <property type="entry name" value="Prot_kinase_dom"/>
</dbReference>
<evidence type="ECO:0000256" key="9">
    <source>
        <dbReference type="ARBA" id="ARBA00023136"/>
    </source>
</evidence>
<feature type="domain" description="CHASE" evidence="15">
    <location>
        <begin position="257"/>
        <end position="421"/>
    </location>
</feature>
<dbReference type="PRINTS" id="PR00109">
    <property type="entry name" value="TYRKINASE"/>
</dbReference>